<evidence type="ECO:0000256" key="4">
    <source>
        <dbReference type="ARBA" id="ARBA00023125"/>
    </source>
</evidence>
<evidence type="ECO:0000256" key="5">
    <source>
        <dbReference type="PROSITE-ProRule" id="PRU00309"/>
    </source>
</evidence>
<organism evidence="7 8">
    <name type="scientific">Acropora cervicornis</name>
    <name type="common">Staghorn coral</name>
    <dbReference type="NCBI Taxonomy" id="6130"/>
    <lineage>
        <taxon>Eukaryota</taxon>
        <taxon>Metazoa</taxon>
        <taxon>Cnidaria</taxon>
        <taxon>Anthozoa</taxon>
        <taxon>Hexacorallia</taxon>
        <taxon>Scleractinia</taxon>
        <taxon>Astrocoeniina</taxon>
        <taxon>Acroporidae</taxon>
        <taxon>Acropora</taxon>
    </lineage>
</organism>
<reference evidence="7" key="2">
    <citation type="journal article" date="2023" name="Science">
        <title>Genomic signatures of disease resistance in endangered staghorn corals.</title>
        <authorList>
            <person name="Vollmer S.V."/>
            <person name="Selwyn J.D."/>
            <person name="Despard B.A."/>
            <person name="Roesel C.L."/>
        </authorList>
    </citation>
    <scope>NUCLEOTIDE SEQUENCE</scope>
    <source>
        <strain evidence="7">K2</strain>
    </source>
</reference>
<evidence type="ECO:0000256" key="3">
    <source>
        <dbReference type="ARBA" id="ARBA00022833"/>
    </source>
</evidence>
<gene>
    <name evidence="7" type="ORF">P5673_019007</name>
</gene>
<evidence type="ECO:0000256" key="1">
    <source>
        <dbReference type="ARBA" id="ARBA00022723"/>
    </source>
</evidence>
<dbReference type="EMBL" id="JARQWQ010000043">
    <property type="protein sequence ID" value="KAK2558792.1"/>
    <property type="molecule type" value="Genomic_DNA"/>
</dbReference>
<keyword evidence="8" id="KW-1185">Reference proteome</keyword>
<accession>A0AAD9QCD3</accession>
<dbReference type="PROSITE" id="PS50950">
    <property type="entry name" value="ZF_THAP"/>
    <property type="match status" value="1"/>
</dbReference>
<dbReference type="InterPro" id="IPR006612">
    <property type="entry name" value="THAP_Znf"/>
</dbReference>
<evidence type="ECO:0000259" key="6">
    <source>
        <dbReference type="PROSITE" id="PS50950"/>
    </source>
</evidence>
<keyword evidence="1" id="KW-0479">Metal-binding</keyword>
<reference evidence="7" key="1">
    <citation type="journal article" date="2023" name="G3 (Bethesda)">
        <title>Whole genome assembly and annotation of the endangered Caribbean coral Acropora cervicornis.</title>
        <authorList>
            <person name="Selwyn J.D."/>
            <person name="Vollmer S.V."/>
        </authorList>
    </citation>
    <scope>NUCLEOTIDE SEQUENCE</scope>
    <source>
        <strain evidence="7">K2</strain>
    </source>
</reference>
<dbReference type="SUPFAM" id="SSF57716">
    <property type="entry name" value="Glucocorticoid receptor-like (DNA-binding domain)"/>
    <property type="match status" value="1"/>
</dbReference>
<dbReference type="Proteomes" id="UP001249851">
    <property type="component" value="Unassembled WGS sequence"/>
</dbReference>
<keyword evidence="4 5" id="KW-0238">DNA-binding</keyword>
<proteinExistence type="predicted"/>
<keyword evidence="3" id="KW-0862">Zinc</keyword>
<evidence type="ECO:0000313" key="7">
    <source>
        <dbReference type="EMBL" id="KAK2558792.1"/>
    </source>
</evidence>
<dbReference type="AlphaFoldDB" id="A0AAD9QCD3"/>
<evidence type="ECO:0000256" key="2">
    <source>
        <dbReference type="ARBA" id="ARBA00022771"/>
    </source>
</evidence>
<sequence length="191" mass="21358">MAARETVPRGVIYCCVPFCHSHSGKVVNEKAVKLRRLPKETKARRIWIARLGNVRQNFSAKSGTRVCSLYFRGEEGPKPWCQFPSLLPAKPVQESFFQRNRPLPNRSRGSTTSSKVQTCQELAEYSSSTKQAVCNGNNFHHSFHDYISTTSCNFDLGGISKEGPRDKDIQFCSNSSNSGVQATVEMMDFGV</sequence>
<comment type="caution">
    <text evidence="7">The sequence shown here is derived from an EMBL/GenBank/DDBJ whole genome shotgun (WGS) entry which is preliminary data.</text>
</comment>
<protein>
    <recommendedName>
        <fullName evidence="6">THAP-type domain-containing protein</fullName>
    </recommendedName>
</protein>
<feature type="domain" description="THAP-type" evidence="6">
    <location>
        <begin position="7"/>
        <end position="87"/>
    </location>
</feature>
<dbReference type="GO" id="GO:0003677">
    <property type="term" value="F:DNA binding"/>
    <property type="evidence" value="ECO:0007669"/>
    <property type="project" value="UniProtKB-UniRule"/>
</dbReference>
<keyword evidence="2 5" id="KW-0863">Zinc-finger</keyword>
<name>A0AAD9QCD3_ACRCE</name>
<dbReference type="Pfam" id="PF05485">
    <property type="entry name" value="THAP"/>
    <property type="match status" value="1"/>
</dbReference>
<evidence type="ECO:0000313" key="8">
    <source>
        <dbReference type="Proteomes" id="UP001249851"/>
    </source>
</evidence>
<dbReference type="GO" id="GO:0008270">
    <property type="term" value="F:zinc ion binding"/>
    <property type="evidence" value="ECO:0007669"/>
    <property type="project" value="UniProtKB-KW"/>
</dbReference>